<evidence type="ECO:0000313" key="2">
    <source>
        <dbReference type="EMBL" id="KAK3193384.1"/>
    </source>
</evidence>
<dbReference type="GO" id="GO:0004523">
    <property type="term" value="F:RNA-DNA hybrid ribonuclease activity"/>
    <property type="evidence" value="ECO:0007669"/>
    <property type="project" value="InterPro"/>
</dbReference>
<comment type="caution">
    <text evidence="2">The sequence shown here is derived from an EMBL/GenBank/DDBJ whole genome shotgun (WGS) entry which is preliminary data.</text>
</comment>
<protein>
    <recommendedName>
        <fullName evidence="1">RNase H type-1 domain-containing protein</fullName>
    </recommendedName>
</protein>
<dbReference type="PANTHER" id="PTHR48475:SF2">
    <property type="entry name" value="RIBONUCLEASE H"/>
    <property type="match status" value="1"/>
</dbReference>
<organism evidence="2 3">
    <name type="scientific">Dipteronia sinensis</name>
    <dbReference type="NCBI Taxonomy" id="43782"/>
    <lineage>
        <taxon>Eukaryota</taxon>
        <taxon>Viridiplantae</taxon>
        <taxon>Streptophyta</taxon>
        <taxon>Embryophyta</taxon>
        <taxon>Tracheophyta</taxon>
        <taxon>Spermatophyta</taxon>
        <taxon>Magnoliopsida</taxon>
        <taxon>eudicotyledons</taxon>
        <taxon>Gunneridae</taxon>
        <taxon>Pentapetalae</taxon>
        <taxon>rosids</taxon>
        <taxon>malvids</taxon>
        <taxon>Sapindales</taxon>
        <taxon>Sapindaceae</taxon>
        <taxon>Hippocastanoideae</taxon>
        <taxon>Acereae</taxon>
        <taxon>Dipteronia</taxon>
    </lineage>
</organism>
<dbReference type="AlphaFoldDB" id="A0AAE0DXM4"/>
<evidence type="ECO:0000259" key="1">
    <source>
        <dbReference type="Pfam" id="PF13456"/>
    </source>
</evidence>
<evidence type="ECO:0000313" key="3">
    <source>
        <dbReference type="Proteomes" id="UP001281410"/>
    </source>
</evidence>
<dbReference type="InterPro" id="IPR036397">
    <property type="entry name" value="RNaseH_sf"/>
</dbReference>
<dbReference type="EMBL" id="JANJYJ010000008">
    <property type="protein sequence ID" value="KAK3193384.1"/>
    <property type="molecule type" value="Genomic_DNA"/>
</dbReference>
<keyword evidence="3" id="KW-1185">Reference proteome</keyword>
<dbReference type="SUPFAM" id="SSF53098">
    <property type="entry name" value="Ribonuclease H-like"/>
    <property type="match status" value="1"/>
</dbReference>
<proteinExistence type="predicted"/>
<sequence length="92" mass="10460">MVVTTPEGDAVECAMRFDFRAINNQAEYEVLLASLRVCVALGADKVEIFSDSQMVINQVLDEYQAKDEHMIGYLTSATELLKRFKRKNNNKN</sequence>
<accession>A0AAE0DXM4</accession>
<gene>
    <name evidence="2" type="ORF">Dsin_024694</name>
</gene>
<dbReference type="Proteomes" id="UP001281410">
    <property type="component" value="Unassembled WGS sequence"/>
</dbReference>
<reference evidence="2" key="1">
    <citation type="journal article" date="2023" name="Plant J.">
        <title>Genome sequences and population genomics provide insights into the demographic history, inbreeding, and mutation load of two 'living fossil' tree species of Dipteronia.</title>
        <authorList>
            <person name="Feng Y."/>
            <person name="Comes H.P."/>
            <person name="Chen J."/>
            <person name="Zhu S."/>
            <person name="Lu R."/>
            <person name="Zhang X."/>
            <person name="Li P."/>
            <person name="Qiu J."/>
            <person name="Olsen K.M."/>
            <person name="Qiu Y."/>
        </authorList>
    </citation>
    <scope>NUCLEOTIDE SEQUENCE</scope>
    <source>
        <strain evidence="2">NBL</strain>
    </source>
</reference>
<dbReference type="InterPro" id="IPR012337">
    <property type="entry name" value="RNaseH-like_sf"/>
</dbReference>
<dbReference type="Gene3D" id="3.30.420.10">
    <property type="entry name" value="Ribonuclease H-like superfamily/Ribonuclease H"/>
    <property type="match status" value="1"/>
</dbReference>
<name>A0AAE0DXM4_9ROSI</name>
<dbReference type="Pfam" id="PF13456">
    <property type="entry name" value="RVT_3"/>
    <property type="match status" value="1"/>
</dbReference>
<dbReference type="InterPro" id="IPR002156">
    <property type="entry name" value="RNaseH_domain"/>
</dbReference>
<dbReference type="GO" id="GO:0003676">
    <property type="term" value="F:nucleic acid binding"/>
    <property type="evidence" value="ECO:0007669"/>
    <property type="project" value="InterPro"/>
</dbReference>
<dbReference type="PANTHER" id="PTHR48475">
    <property type="entry name" value="RIBONUCLEASE H"/>
    <property type="match status" value="1"/>
</dbReference>
<feature type="domain" description="RNase H type-1" evidence="1">
    <location>
        <begin position="2"/>
        <end position="86"/>
    </location>
</feature>